<dbReference type="GO" id="GO:0016705">
    <property type="term" value="F:oxidoreductase activity, acting on paired donors, with incorporation or reduction of molecular oxygen"/>
    <property type="evidence" value="ECO:0007669"/>
    <property type="project" value="UniProtKB-ARBA"/>
</dbReference>
<dbReference type="GO" id="GO:0046872">
    <property type="term" value="F:metal ion binding"/>
    <property type="evidence" value="ECO:0007669"/>
    <property type="project" value="UniProtKB-KW"/>
</dbReference>
<keyword evidence="3" id="KW-0560">Oxidoreductase</keyword>
<dbReference type="Gene3D" id="2.102.10.10">
    <property type="entry name" value="Rieske [2Fe-2S] iron-sulphur domain"/>
    <property type="match status" value="1"/>
</dbReference>
<dbReference type="EMBL" id="RCDB01000003">
    <property type="protein sequence ID" value="RLK47342.1"/>
    <property type="molecule type" value="Genomic_DNA"/>
</dbReference>
<dbReference type="GO" id="GO:0051537">
    <property type="term" value="F:2 iron, 2 sulfur cluster binding"/>
    <property type="evidence" value="ECO:0007669"/>
    <property type="project" value="UniProtKB-KW"/>
</dbReference>
<dbReference type="InterPro" id="IPR017941">
    <property type="entry name" value="Rieske_2Fe-2S"/>
</dbReference>
<dbReference type="PANTHER" id="PTHR40562:SF1">
    <property type="entry name" value="NITRITE REDUCTASE (NADH) SMALL SUBUNIT"/>
    <property type="match status" value="1"/>
</dbReference>
<evidence type="ECO:0000256" key="6">
    <source>
        <dbReference type="ARBA" id="ARBA00023063"/>
    </source>
</evidence>
<dbReference type="InterPro" id="IPR017881">
    <property type="entry name" value="NirD"/>
</dbReference>
<dbReference type="GO" id="GO:0008942">
    <property type="term" value="F:nitrite reductase [NAD(P)H] activity"/>
    <property type="evidence" value="ECO:0007669"/>
    <property type="project" value="InterPro"/>
</dbReference>
<proteinExistence type="predicted"/>
<dbReference type="RefSeq" id="WP_121059433.1">
    <property type="nucleotide sequence ID" value="NZ_RCDB01000003.1"/>
</dbReference>
<evidence type="ECO:0000259" key="7">
    <source>
        <dbReference type="PROSITE" id="PS51296"/>
    </source>
</evidence>
<organism evidence="8 9">
    <name type="scientific">Microbacterium telephonicum</name>
    <dbReference type="NCBI Taxonomy" id="1714841"/>
    <lineage>
        <taxon>Bacteria</taxon>
        <taxon>Bacillati</taxon>
        <taxon>Actinomycetota</taxon>
        <taxon>Actinomycetes</taxon>
        <taxon>Micrococcales</taxon>
        <taxon>Microbacteriaceae</taxon>
        <taxon>Microbacterium</taxon>
    </lineage>
</organism>
<dbReference type="AlphaFoldDB" id="A0A498BV07"/>
<dbReference type="PROSITE" id="PS51296">
    <property type="entry name" value="RIESKE"/>
    <property type="match status" value="1"/>
</dbReference>
<keyword evidence="2" id="KW-0479">Metal-binding</keyword>
<keyword evidence="1" id="KW-0001">2Fe-2S</keyword>
<evidence type="ECO:0000256" key="3">
    <source>
        <dbReference type="ARBA" id="ARBA00023002"/>
    </source>
</evidence>
<dbReference type="PROSITE" id="PS51300">
    <property type="entry name" value="NIRD"/>
    <property type="match status" value="1"/>
</dbReference>
<evidence type="ECO:0000313" key="8">
    <source>
        <dbReference type="EMBL" id="RLK47342.1"/>
    </source>
</evidence>
<dbReference type="InterPro" id="IPR036922">
    <property type="entry name" value="Rieske_2Fe-2S_sf"/>
</dbReference>
<dbReference type="InterPro" id="IPR012748">
    <property type="entry name" value="Rieske-like_NirD"/>
</dbReference>
<dbReference type="GO" id="GO:0004497">
    <property type="term" value="F:monooxygenase activity"/>
    <property type="evidence" value="ECO:0007669"/>
    <property type="project" value="UniProtKB-ARBA"/>
</dbReference>
<feature type="domain" description="Rieske" evidence="7">
    <location>
        <begin position="12"/>
        <end position="115"/>
    </location>
</feature>
<accession>A0A498BV07</accession>
<name>A0A498BV07_9MICO</name>
<keyword evidence="9" id="KW-1185">Reference proteome</keyword>
<comment type="caution">
    <text evidence="8">The sequence shown here is derived from an EMBL/GenBank/DDBJ whole genome shotgun (WGS) entry which is preliminary data.</text>
</comment>
<evidence type="ECO:0000256" key="2">
    <source>
        <dbReference type="ARBA" id="ARBA00022723"/>
    </source>
</evidence>
<keyword evidence="6" id="KW-0534">Nitrate assimilation</keyword>
<dbReference type="PANTHER" id="PTHR40562">
    <property type="match status" value="1"/>
</dbReference>
<reference evidence="8 9" key="1">
    <citation type="journal article" date="2015" name="Stand. Genomic Sci.">
        <title>Genomic Encyclopedia of Bacterial and Archaeal Type Strains, Phase III: the genomes of soil and plant-associated and newly described type strains.</title>
        <authorList>
            <person name="Whitman W.B."/>
            <person name="Woyke T."/>
            <person name="Klenk H.P."/>
            <person name="Zhou Y."/>
            <person name="Lilburn T.G."/>
            <person name="Beck B.J."/>
            <person name="De Vos P."/>
            <person name="Vandamme P."/>
            <person name="Eisen J.A."/>
            <person name="Garrity G."/>
            <person name="Hugenholtz P."/>
            <person name="Kyrpides N.C."/>
        </authorList>
    </citation>
    <scope>NUCLEOTIDE SEQUENCE [LARGE SCALE GENOMIC DNA]</scope>
    <source>
        <strain evidence="8 9">S2T63</strain>
    </source>
</reference>
<dbReference type="SUPFAM" id="SSF50022">
    <property type="entry name" value="ISP domain"/>
    <property type="match status" value="1"/>
</dbReference>
<dbReference type="Pfam" id="PF13806">
    <property type="entry name" value="Rieske_2"/>
    <property type="match status" value="1"/>
</dbReference>
<sequence>MTLDLPRTATWRRVCAVADLEIERGRAALLDGIQVALVLTRDGSVYAVDNRDPYSGAHVISRGIVGTRGSIPTIASPMYKQSWDLRSGVCVESQGKEPRPLRTWLVDVRGGDVMIFWEATP</sequence>
<evidence type="ECO:0000256" key="4">
    <source>
        <dbReference type="ARBA" id="ARBA00023004"/>
    </source>
</evidence>
<dbReference type="Proteomes" id="UP000273158">
    <property type="component" value="Unassembled WGS sequence"/>
</dbReference>
<protein>
    <submittedName>
        <fullName evidence="8">Assimilatory nitrite reductase (NAD(P)H) small subunit</fullName>
    </submittedName>
</protein>
<dbReference type="NCBIfam" id="TIGR02378">
    <property type="entry name" value="nirD_assim_sml"/>
    <property type="match status" value="1"/>
</dbReference>
<keyword evidence="4" id="KW-0408">Iron</keyword>
<evidence type="ECO:0000313" key="9">
    <source>
        <dbReference type="Proteomes" id="UP000273158"/>
    </source>
</evidence>
<keyword evidence="5" id="KW-0411">Iron-sulfur</keyword>
<dbReference type="GO" id="GO:0042128">
    <property type="term" value="P:nitrate assimilation"/>
    <property type="evidence" value="ECO:0007669"/>
    <property type="project" value="UniProtKB-KW"/>
</dbReference>
<gene>
    <name evidence="8" type="ORF">C7474_1915</name>
</gene>
<evidence type="ECO:0000256" key="1">
    <source>
        <dbReference type="ARBA" id="ARBA00022714"/>
    </source>
</evidence>
<evidence type="ECO:0000256" key="5">
    <source>
        <dbReference type="ARBA" id="ARBA00023014"/>
    </source>
</evidence>
<dbReference type="OrthoDB" id="3213360at2"/>